<keyword evidence="8 10" id="KW-0472">Membrane</keyword>
<comment type="pathway">
    <text evidence="2 10">Protein modification; protein glycosylation.</text>
</comment>
<gene>
    <name evidence="13" type="ORF">NJ75_03310</name>
</gene>
<keyword evidence="10" id="KW-1003">Cell membrane</keyword>
<comment type="function">
    <text evidence="10">Protein O-mannosyltransferase that catalyzes the transfer of a single mannose residue from a polyprenol phospho-mannosyl lipidic donor to the hydroxyl group of selected serine and threonine residues in acceptor proteins.</text>
</comment>
<keyword evidence="7 10" id="KW-1133">Transmembrane helix</keyword>
<evidence type="ECO:0000259" key="12">
    <source>
        <dbReference type="Pfam" id="PF16192"/>
    </source>
</evidence>
<keyword evidence="4 10" id="KW-0328">Glycosyltransferase</keyword>
<dbReference type="STRING" id="48936.NJ75_03310"/>
<feature type="transmembrane region" description="Helical" evidence="10">
    <location>
        <begin position="284"/>
        <end position="302"/>
    </location>
</feature>
<organism evidence="13 14">
    <name type="scientific">Novosphingobium subterraneum</name>
    <dbReference type="NCBI Taxonomy" id="48936"/>
    <lineage>
        <taxon>Bacteria</taxon>
        <taxon>Pseudomonadati</taxon>
        <taxon>Pseudomonadota</taxon>
        <taxon>Alphaproteobacteria</taxon>
        <taxon>Sphingomonadales</taxon>
        <taxon>Sphingomonadaceae</taxon>
        <taxon>Novosphingobium</taxon>
    </lineage>
</organism>
<dbReference type="AlphaFoldDB" id="A0A0B8ZD26"/>
<feature type="transmembrane region" description="Helical" evidence="10">
    <location>
        <begin position="345"/>
        <end position="364"/>
    </location>
</feature>
<dbReference type="EC" id="2.4.1.-" evidence="10"/>
<evidence type="ECO:0000256" key="2">
    <source>
        <dbReference type="ARBA" id="ARBA00004922"/>
    </source>
</evidence>
<dbReference type="Pfam" id="PF16192">
    <property type="entry name" value="PMT_4TMC"/>
    <property type="match status" value="1"/>
</dbReference>
<reference evidence="13 14" key="1">
    <citation type="submission" date="2014-10" db="EMBL/GenBank/DDBJ databases">
        <title>Draft genome sequence of Novosphingobium subterraneum DSM 12447.</title>
        <authorList>
            <person name="Gan H.M."/>
            <person name="Gan H.Y."/>
            <person name="Savka M.A."/>
        </authorList>
    </citation>
    <scope>NUCLEOTIDE SEQUENCE [LARGE SCALE GENOMIC DNA]</scope>
    <source>
        <strain evidence="13 14">DSM 12447</strain>
    </source>
</reference>
<evidence type="ECO:0000256" key="7">
    <source>
        <dbReference type="ARBA" id="ARBA00022989"/>
    </source>
</evidence>
<keyword evidence="5 10" id="KW-0808">Transferase</keyword>
<feature type="transmembrane region" description="Helical" evidence="10">
    <location>
        <begin position="15"/>
        <end position="31"/>
    </location>
</feature>
<feature type="transmembrane region" description="Helical" evidence="10">
    <location>
        <begin position="314"/>
        <end position="333"/>
    </location>
</feature>
<feature type="domain" description="ArnT-like N-terminal" evidence="11">
    <location>
        <begin position="85"/>
        <end position="252"/>
    </location>
</feature>
<evidence type="ECO:0000259" key="11">
    <source>
        <dbReference type="Pfam" id="PF02366"/>
    </source>
</evidence>
<evidence type="ECO:0000256" key="9">
    <source>
        <dbReference type="ARBA" id="ARBA00093617"/>
    </source>
</evidence>
<keyword evidence="6 10" id="KW-0812">Transmembrane</keyword>
<keyword evidence="14" id="KW-1185">Reference proteome</keyword>
<feature type="transmembrane region" description="Helical" evidence="10">
    <location>
        <begin position="165"/>
        <end position="184"/>
    </location>
</feature>
<evidence type="ECO:0000256" key="1">
    <source>
        <dbReference type="ARBA" id="ARBA00004127"/>
    </source>
</evidence>
<evidence type="ECO:0000256" key="3">
    <source>
        <dbReference type="ARBA" id="ARBA00007222"/>
    </source>
</evidence>
<feature type="domain" description="Protein O-mannosyl-transferase C-terminal four TM" evidence="12">
    <location>
        <begin position="263"/>
        <end position="439"/>
    </location>
</feature>
<dbReference type="GO" id="GO:0004169">
    <property type="term" value="F:dolichyl-phosphate-mannose-protein mannosyltransferase activity"/>
    <property type="evidence" value="ECO:0007669"/>
    <property type="project" value="UniProtKB-UniRule"/>
</dbReference>
<evidence type="ECO:0000313" key="13">
    <source>
        <dbReference type="EMBL" id="KHS44102.1"/>
    </source>
</evidence>
<feature type="transmembrane region" description="Helical" evidence="10">
    <location>
        <begin position="232"/>
        <end position="254"/>
    </location>
</feature>
<comment type="similarity">
    <text evidence="3 10">Belongs to the glycosyltransferase 39 family.</text>
</comment>
<dbReference type="InterPro" id="IPR032421">
    <property type="entry name" value="PMT_4TMC"/>
</dbReference>
<name>A0A0B8ZD26_9SPHN</name>
<dbReference type="InterPro" id="IPR003342">
    <property type="entry name" value="ArnT-like_N"/>
</dbReference>
<comment type="subcellular location">
    <subcellularLocation>
        <location evidence="10">Cell membrane</location>
    </subcellularLocation>
    <subcellularLocation>
        <location evidence="1">Endomembrane system</location>
        <topology evidence="1">Multi-pass membrane protein</topology>
    </subcellularLocation>
</comment>
<accession>A0A0B8ZD26</accession>
<dbReference type="PATRIC" id="fig|48936.3.peg.3332"/>
<dbReference type="EMBL" id="JRVC01000018">
    <property type="protein sequence ID" value="KHS44102.1"/>
    <property type="molecule type" value="Genomic_DNA"/>
</dbReference>
<evidence type="ECO:0000256" key="5">
    <source>
        <dbReference type="ARBA" id="ARBA00022679"/>
    </source>
</evidence>
<comment type="caution">
    <text evidence="13">The sequence shown here is derived from an EMBL/GenBank/DDBJ whole genome shotgun (WGS) entry which is preliminary data.</text>
</comment>
<feature type="transmembrane region" description="Helical" evidence="10">
    <location>
        <begin position="127"/>
        <end position="153"/>
    </location>
</feature>
<sequence>MTQQFQTAAPREKDPAFWCAVIASAFFLLVLHRLGIPSKPMFDEVHYLPAARRLIDLTSRLNPEHPLLAKQLIAWSMQLIGDTPFGWRFPSAVLGGLGLWAMMRALWWASFSRSATVLFGLLLATDFIWFMMSRIALLDMAMAGFMALAMWQWALAWRNPSGRALLARSHLLLAGVFMGLSLGAKWNGALLLPLPGLVFALNRWEALKGRRSGLLWASREAGPVPGVSLVEAALWLGVVPVVVYLATFLPAFFYEKQPMTVGGLWHWQQYMLELQDSVKKPHTYMSVWWQWVANIRAIWFLYEEVDGAQRGVLMIGNPFTMLAGLPALLFCAWDGFKGMKGGAKRLHLLVFAAYVLLVGFWAINGKPVQFYYHYMLASCFLLAALALVLGEWWDLGLRWPTKVTLVLSFGLFIGFYPILSAGQLPRKDSYRDYTWLNSWK</sequence>
<dbReference type="PANTHER" id="PTHR10050">
    <property type="entry name" value="DOLICHYL-PHOSPHATE-MANNOSE--PROTEIN MANNOSYLTRANSFERASE"/>
    <property type="match status" value="1"/>
</dbReference>
<feature type="transmembrane region" description="Helical" evidence="10">
    <location>
        <begin position="405"/>
        <end position="424"/>
    </location>
</feature>
<evidence type="ECO:0000256" key="6">
    <source>
        <dbReference type="ARBA" id="ARBA00022692"/>
    </source>
</evidence>
<dbReference type="GO" id="GO:0005886">
    <property type="term" value="C:plasma membrane"/>
    <property type="evidence" value="ECO:0007669"/>
    <property type="project" value="UniProtKB-SubCell"/>
</dbReference>
<dbReference type="InterPro" id="IPR027005">
    <property type="entry name" value="PMT-like"/>
</dbReference>
<protein>
    <recommendedName>
        <fullName evidence="9 10">Polyprenol-phosphate-mannose--protein mannosyltransferase</fullName>
        <ecNumber evidence="10">2.4.1.-</ecNumber>
    </recommendedName>
</protein>
<dbReference type="Proteomes" id="UP000031338">
    <property type="component" value="Unassembled WGS sequence"/>
</dbReference>
<dbReference type="GO" id="GO:0012505">
    <property type="term" value="C:endomembrane system"/>
    <property type="evidence" value="ECO:0007669"/>
    <property type="project" value="UniProtKB-SubCell"/>
</dbReference>
<feature type="transmembrane region" description="Helical" evidence="10">
    <location>
        <begin position="370"/>
        <end position="393"/>
    </location>
</feature>
<evidence type="ECO:0000256" key="8">
    <source>
        <dbReference type="ARBA" id="ARBA00023136"/>
    </source>
</evidence>
<evidence type="ECO:0000313" key="14">
    <source>
        <dbReference type="Proteomes" id="UP000031338"/>
    </source>
</evidence>
<proteinExistence type="inferred from homology"/>
<evidence type="ECO:0000256" key="4">
    <source>
        <dbReference type="ARBA" id="ARBA00022676"/>
    </source>
</evidence>
<dbReference type="Pfam" id="PF02366">
    <property type="entry name" value="PMT"/>
    <property type="match status" value="1"/>
</dbReference>
<dbReference type="UniPathway" id="UPA00378"/>
<dbReference type="RefSeq" id="WP_039336408.1">
    <property type="nucleotide sequence ID" value="NZ_JRVC01000018.1"/>
</dbReference>
<evidence type="ECO:0000256" key="10">
    <source>
        <dbReference type="RuleBase" id="RU367007"/>
    </source>
</evidence>
<feature type="transmembrane region" description="Helical" evidence="10">
    <location>
        <begin position="85"/>
        <end position="107"/>
    </location>
</feature>